<protein>
    <submittedName>
        <fullName evidence="2">Uncharacterized protein</fullName>
    </submittedName>
</protein>
<organism evidence="2 3">
    <name type="scientific">Pseudomonas frederiksbergensis</name>
    <dbReference type="NCBI Taxonomy" id="104087"/>
    <lineage>
        <taxon>Bacteria</taxon>
        <taxon>Pseudomonadati</taxon>
        <taxon>Pseudomonadota</taxon>
        <taxon>Gammaproteobacteria</taxon>
        <taxon>Pseudomonadales</taxon>
        <taxon>Pseudomonadaceae</taxon>
        <taxon>Pseudomonas</taxon>
    </lineage>
</organism>
<name>A0A423K415_9PSED</name>
<gene>
    <name evidence="2" type="ORF">BK666_13725</name>
</gene>
<reference evidence="2 3" key="1">
    <citation type="submission" date="2016-10" db="EMBL/GenBank/DDBJ databases">
        <title>Comparative genome analysis of multiple Pseudomonas spp. focuses on biocontrol and plant growth promoting traits.</title>
        <authorList>
            <person name="Tao X.-Y."/>
            <person name="Taylor C.G."/>
        </authorList>
    </citation>
    <scope>NUCLEOTIDE SEQUENCE [LARGE SCALE GENOMIC DNA]</scope>
    <source>
        <strain evidence="2 3">37A10</strain>
    </source>
</reference>
<accession>A0A423K415</accession>
<dbReference type="Proteomes" id="UP000285349">
    <property type="component" value="Unassembled WGS sequence"/>
</dbReference>
<feature type="transmembrane region" description="Helical" evidence="1">
    <location>
        <begin position="76"/>
        <end position="93"/>
    </location>
</feature>
<keyword evidence="1" id="KW-0812">Transmembrane</keyword>
<keyword evidence="1" id="KW-1133">Transmembrane helix</keyword>
<keyword evidence="1" id="KW-0472">Membrane</keyword>
<comment type="caution">
    <text evidence="2">The sequence shown here is derived from an EMBL/GenBank/DDBJ whole genome shotgun (WGS) entry which is preliminary data.</text>
</comment>
<evidence type="ECO:0000313" key="3">
    <source>
        <dbReference type="Proteomes" id="UP000285349"/>
    </source>
</evidence>
<dbReference type="AlphaFoldDB" id="A0A423K415"/>
<feature type="transmembrane region" description="Helical" evidence="1">
    <location>
        <begin position="46"/>
        <end position="64"/>
    </location>
</feature>
<dbReference type="EMBL" id="MOBQ01000016">
    <property type="protein sequence ID" value="RON46200.1"/>
    <property type="molecule type" value="Genomic_DNA"/>
</dbReference>
<dbReference type="PROSITE" id="PS51257">
    <property type="entry name" value="PROKAR_LIPOPROTEIN"/>
    <property type="match status" value="1"/>
</dbReference>
<dbReference type="RefSeq" id="WP_123510155.1">
    <property type="nucleotide sequence ID" value="NZ_MOBQ01000016.1"/>
</dbReference>
<proteinExistence type="predicted"/>
<dbReference type="OrthoDB" id="9812625at2"/>
<feature type="transmembrane region" description="Helical" evidence="1">
    <location>
        <begin position="12"/>
        <end position="34"/>
    </location>
</feature>
<feature type="transmembrane region" description="Helical" evidence="1">
    <location>
        <begin position="99"/>
        <end position="117"/>
    </location>
</feature>
<sequence length="134" mass="14435">MSNKLGKVFLPTLMLGVACALLVAVGSLVGSHWLAIVSELANDLEFLGFVLAIVAMGLSWRGVWRNAVLWKMGAGALLFLGLFLYLSVLNTLANNQSAHVSDSFFCIICLALVIVSFRSRSMSLSVGCLKQIML</sequence>
<evidence type="ECO:0000256" key="1">
    <source>
        <dbReference type="SAM" id="Phobius"/>
    </source>
</evidence>
<evidence type="ECO:0000313" key="2">
    <source>
        <dbReference type="EMBL" id="RON46200.1"/>
    </source>
</evidence>